<accession>A0A2W5PNN1</accession>
<evidence type="ECO:0000256" key="2">
    <source>
        <dbReference type="SAM" id="Phobius"/>
    </source>
</evidence>
<keyword evidence="2" id="KW-1133">Transmembrane helix</keyword>
<name>A0A2W5PNN1_VARPD</name>
<evidence type="ECO:0000313" key="3">
    <source>
        <dbReference type="EMBL" id="PZQ66288.1"/>
    </source>
</evidence>
<dbReference type="AlphaFoldDB" id="A0A2W5PNN1"/>
<dbReference type="EMBL" id="QFPP01000434">
    <property type="protein sequence ID" value="PZQ66288.1"/>
    <property type="molecule type" value="Genomic_DNA"/>
</dbReference>
<feature type="compositionally biased region" description="Basic and acidic residues" evidence="1">
    <location>
        <begin position="7"/>
        <end position="17"/>
    </location>
</feature>
<feature type="transmembrane region" description="Helical" evidence="2">
    <location>
        <begin position="75"/>
        <end position="94"/>
    </location>
</feature>
<gene>
    <name evidence="3" type="ORF">DI563_23960</name>
</gene>
<protein>
    <submittedName>
        <fullName evidence="3">Uncharacterized protein</fullName>
    </submittedName>
</protein>
<keyword evidence="2" id="KW-0472">Membrane</keyword>
<keyword evidence="2" id="KW-0812">Transmembrane</keyword>
<dbReference type="Proteomes" id="UP000249135">
    <property type="component" value="Unassembled WGS sequence"/>
</dbReference>
<evidence type="ECO:0000256" key="1">
    <source>
        <dbReference type="SAM" id="MobiDB-lite"/>
    </source>
</evidence>
<organism evidence="3 4">
    <name type="scientific">Variovorax paradoxus</name>
    <dbReference type="NCBI Taxonomy" id="34073"/>
    <lineage>
        <taxon>Bacteria</taxon>
        <taxon>Pseudomonadati</taxon>
        <taxon>Pseudomonadota</taxon>
        <taxon>Betaproteobacteria</taxon>
        <taxon>Burkholderiales</taxon>
        <taxon>Comamonadaceae</taxon>
        <taxon>Variovorax</taxon>
    </lineage>
</organism>
<feature type="region of interest" description="Disordered" evidence="1">
    <location>
        <begin position="1"/>
        <end position="28"/>
    </location>
</feature>
<proteinExistence type="predicted"/>
<evidence type="ECO:0000313" key="4">
    <source>
        <dbReference type="Proteomes" id="UP000249135"/>
    </source>
</evidence>
<sequence>MDNDTLPDQRRNDEHSSNDSNGGVKGAATEAVDAGKAYAKNAVNSAGKKLNATRSQLSDACDSVVKAINDEPVKAVVATAVVSSLLTTLLVSALRPSYRYYD</sequence>
<comment type="caution">
    <text evidence="3">The sequence shown here is derived from an EMBL/GenBank/DDBJ whole genome shotgun (WGS) entry which is preliminary data.</text>
</comment>
<reference evidence="3 4" key="1">
    <citation type="submission" date="2017-08" db="EMBL/GenBank/DDBJ databases">
        <title>Infants hospitalized years apart are colonized by the same room-sourced microbial strains.</title>
        <authorList>
            <person name="Brooks B."/>
            <person name="Olm M.R."/>
            <person name="Firek B.A."/>
            <person name="Baker R."/>
            <person name="Thomas B.C."/>
            <person name="Morowitz M.J."/>
            <person name="Banfield J.F."/>
        </authorList>
    </citation>
    <scope>NUCLEOTIDE SEQUENCE [LARGE SCALE GENOMIC DNA]</scope>
    <source>
        <strain evidence="3">S2_005_003_R2_41</strain>
    </source>
</reference>